<proteinExistence type="predicted"/>
<protein>
    <submittedName>
        <fullName evidence="1">Uncharacterized protein</fullName>
    </submittedName>
</protein>
<keyword evidence="2" id="KW-1185">Reference proteome</keyword>
<dbReference type="EMBL" id="OZ021736">
    <property type="protein sequence ID" value="CAK9315426.1"/>
    <property type="molecule type" value="Genomic_DNA"/>
</dbReference>
<accession>A0ABP0Y8G3</accession>
<evidence type="ECO:0000313" key="2">
    <source>
        <dbReference type="Proteomes" id="UP001642487"/>
    </source>
</evidence>
<sequence>KRKRAPIYLFAKNKYIYRKKLSKGILILVQRNIKNPQQNTHSVSSVALREYLLPRRCFQWPPPVRGSPQSVGFSLCFWFLPIVAMPSIFPEAT</sequence>
<gene>
    <name evidence="1" type="ORF">CITCOLO1_LOCUS7222</name>
</gene>
<name>A0ABP0Y8G3_9ROSI</name>
<evidence type="ECO:0000313" key="1">
    <source>
        <dbReference type="EMBL" id="CAK9315426.1"/>
    </source>
</evidence>
<reference evidence="1 2" key="1">
    <citation type="submission" date="2024-03" db="EMBL/GenBank/DDBJ databases">
        <authorList>
            <person name="Gkanogiannis A."/>
            <person name="Becerra Lopez-Lavalle L."/>
        </authorList>
    </citation>
    <scope>NUCLEOTIDE SEQUENCE [LARGE SCALE GENOMIC DNA]</scope>
</reference>
<feature type="non-terminal residue" evidence="1">
    <location>
        <position position="1"/>
    </location>
</feature>
<dbReference type="Proteomes" id="UP001642487">
    <property type="component" value="Chromosome 2"/>
</dbReference>
<organism evidence="1 2">
    <name type="scientific">Citrullus colocynthis</name>
    <name type="common">colocynth</name>
    <dbReference type="NCBI Taxonomy" id="252529"/>
    <lineage>
        <taxon>Eukaryota</taxon>
        <taxon>Viridiplantae</taxon>
        <taxon>Streptophyta</taxon>
        <taxon>Embryophyta</taxon>
        <taxon>Tracheophyta</taxon>
        <taxon>Spermatophyta</taxon>
        <taxon>Magnoliopsida</taxon>
        <taxon>eudicotyledons</taxon>
        <taxon>Gunneridae</taxon>
        <taxon>Pentapetalae</taxon>
        <taxon>rosids</taxon>
        <taxon>fabids</taxon>
        <taxon>Cucurbitales</taxon>
        <taxon>Cucurbitaceae</taxon>
        <taxon>Benincaseae</taxon>
        <taxon>Citrullus</taxon>
    </lineage>
</organism>